<evidence type="ECO:0000256" key="9">
    <source>
        <dbReference type="ARBA" id="ARBA00023136"/>
    </source>
</evidence>
<keyword evidence="9 10" id="KW-0472">Membrane</keyword>
<evidence type="ECO:0000256" key="8">
    <source>
        <dbReference type="ARBA" id="ARBA00023034"/>
    </source>
</evidence>
<reference evidence="11" key="1">
    <citation type="submission" date="2020-06" db="EMBL/GenBank/DDBJ databases">
        <title>Draft genome of Bugula neritina, a colonial animal packing powerful symbionts and potential medicines.</title>
        <authorList>
            <person name="Rayko M."/>
        </authorList>
    </citation>
    <scope>NUCLEOTIDE SEQUENCE [LARGE SCALE GENOMIC DNA]</scope>
    <source>
        <strain evidence="11">Kwan_BN1</strain>
    </source>
</reference>
<keyword evidence="12" id="KW-1185">Reference proteome</keyword>
<evidence type="ECO:0000313" key="11">
    <source>
        <dbReference type="EMBL" id="KAF6033505.1"/>
    </source>
</evidence>
<comment type="subcellular location">
    <subcellularLocation>
        <location evidence="1 10">Golgi apparatus membrane</location>
        <topology evidence="1 10">Single-pass type II membrane protein</topology>
    </subcellularLocation>
</comment>
<dbReference type="InterPro" id="IPR002659">
    <property type="entry name" value="Glyco_trans_31"/>
</dbReference>
<dbReference type="GO" id="GO:0016758">
    <property type="term" value="F:hexosyltransferase activity"/>
    <property type="evidence" value="ECO:0007669"/>
    <property type="project" value="InterPro"/>
</dbReference>
<evidence type="ECO:0000256" key="7">
    <source>
        <dbReference type="ARBA" id="ARBA00022989"/>
    </source>
</evidence>
<feature type="transmembrane region" description="Helical" evidence="10">
    <location>
        <begin position="45"/>
        <end position="65"/>
    </location>
</feature>
<dbReference type="Pfam" id="PF01762">
    <property type="entry name" value="Galactosyl_T"/>
    <property type="match status" value="1"/>
</dbReference>
<dbReference type="Proteomes" id="UP000593567">
    <property type="component" value="Unassembled WGS sequence"/>
</dbReference>
<accession>A0A7J7K5P7</accession>
<keyword evidence="8 10" id="KW-0333">Golgi apparatus</keyword>
<evidence type="ECO:0000256" key="4">
    <source>
        <dbReference type="ARBA" id="ARBA00022679"/>
    </source>
</evidence>
<keyword evidence="7 10" id="KW-1133">Transmembrane helix</keyword>
<dbReference type="EMBL" id="VXIV02001316">
    <property type="protein sequence ID" value="KAF6033505.1"/>
    <property type="molecule type" value="Genomic_DNA"/>
</dbReference>
<evidence type="ECO:0000256" key="1">
    <source>
        <dbReference type="ARBA" id="ARBA00004323"/>
    </source>
</evidence>
<evidence type="ECO:0000256" key="3">
    <source>
        <dbReference type="ARBA" id="ARBA00022676"/>
    </source>
</evidence>
<evidence type="ECO:0000256" key="6">
    <source>
        <dbReference type="ARBA" id="ARBA00022968"/>
    </source>
</evidence>
<evidence type="ECO:0000313" key="12">
    <source>
        <dbReference type="Proteomes" id="UP000593567"/>
    </source>
</evidence>
<dbReference type="PANTHER" id="PTHR11214">
    <property type="entry name" value="BETA-1,3-N-ACETYLGLUCOSAMINYLTRANSFERASE"/>
    <property type="match status" value="1"/>
</dbReference>
<keyword evidence="6 10" id="KW-0735">Signal-anchor</keyword>
<dbReference type="EC" id="2.4.1.-" evidence="10"/>
<comment type="similarity">
    <text evidence="2 10">Belongs to the glycosyltransferase 31 family.</text>
</comment>
<evidence type="ECO:0000256" key="5">
    <source>
        <dbReference type="ARBA" id="ARBA00022692"/>
    </source>
</evidence>
<protein>
    <recommendedName>
        <fullName evidence="10">Hexosyltransferase</fullName>
        <ecNumber evidence="10">2.4.1.-</ecNumber>
    </recommendedName>
</protein>
<dbReference type="GO" id="GO:0006493">
    <property type="term" value="P:protein O-linked glycosylation"/>
    <property type="evidence" value="ECO:0007669"/>
    <property type="project" value="TreeGrafter"/>
</dbReference>
<dbReference type="OrthoDB" id="2139606at2759"/>
<dbReference type="AlphaFoldDB" id="A0A7J7K5P7"/>
<keyword evidence="3 10" id="KW-0328">Glycosyltransferase</keyword>
<evidence type="ECO:0000256" key="2">
    <source>
        <dbReference type="ARBA" id="ARBA00008661"/>
    </source>
</evidence>
<gene>
    <name evidence="11" type="ORF">EB796_008190</name>
</gene>
<evidence type="ECO:0000256" key="10">
    <source>
        <dbReference type="RuleBase" id="RU363063"/>
    </source>
</evidence>
<keyword evidence="5 10" id="KW-0812">Transmembrane</keyword>
<comment type="caution">
    <text evidence="11">The sequence shown here is derived from an EMBL/GenBank/DDBJ whole genome shotgun (WGS) entry which is preliminary data.</text>
</comment>
<dbReference type="GO" id="GO:0000139">
    <property type="term" value="C:Golgi membrane"/>
    <property type="evidence" value="ECO:0007669"/>
    <property type="project" value="UniProtKB-SubCell"/>
</dbReference>
<organism evidence="11 12">
    <name type="scientific">Bugula neritina</name>
    <name type="common">Brown bryozoan</name>
    <name type="synonym">Sertularia neritina</name>
    <dbReference type="NCBI Taxonomy" id="10212"/>
    <lineage>
        <taxon>Eukaryota</taxon>
        <taxon>Metazoa</taxon>
        <taxon>Spiralia</taxon>
        <taxon>Lophotrochozoa</taxon>
        <taxon>Bryozoa</taxon>
        <taxon>Gymnolaemata</taxon>
        <taxon>Cheilostomatida</taxon>
        <taxon>Flustrina</taxon>
        <taxon>Buguloidea</taxon>
        <taxon>Bugulidae</taxon>
        <taxon>Bugula</taxon>
    </lineage>
</organism>
<sequence length="266" mass="30923">MLNPCNPMGAKLLLPSTHQYLPIYVMPLCSLNRLRAFLYRKPGSVLLYGVPLVILLCICCNEIYWKHHEWWNDLMAKPMSEYSWPLNIDAAKLMQEYKSGTLSIQPITVDQSSISLFPSSKYCESSLITVLIKTRVEDRRNRDLLRQTWIEDLHKYNLQHSFLLGQCKSKECNNTLELELSEHKDIIQGDFIDAYLNNTLKFRMGLKYITNHCDKSDYVLIIDGDYSLNVKRLVEYLKEKAYLRTCMLEESGLMPAPSETQTIHTT</sequence>
<dbReference type="PANTHER" id="PTHR11214:SF349">
    <property type="entry name" value="BETA-1,3-GALACTOSYLTRANSFERASE BRN"/>
    <property type="match status" value="1"/>
</dbReference>
<dbReference type="GO" id="GO:0008194">
    <property type="term" value="F:UDP-glycosyltransferase activity"/>
    <property type="evidence" value="ECO:0007669"/>
    <property type="project" value="TreeGrafter"/>
</dbReference>
<name>A0A7J7K5P7_BUGNE</name>
<proteinExistence type="inferred from homology"/>
<keyword evidence="4" id="KW-0808">Transferase</keyword>
<dbReference type="Gene3D" id="3.90.550.50">
    <property type="match status" value="1"/>
</dbReference>